<gene>
    <name evidence="2" type="ORF">MYCFIDRAFT_177339</name>
</gene>
<dbReference type="AlphaFoldDB" id="M2ZMR3"/>
<dbReference type="GeneID" id="19333722"/>
<dbReference type="EMBL" id="KB446561">
    <property type="protein sequence ID" value="EME80389.1"/>
    <property type="molecule type" value="Genomic_DNA"/>
</dbReference>
<keyword evidence="1" id="KW-0472">Membrane</keyword>
<evidence type="ECO:0000256" key="1">
    <source>
        <dbReference type="SAM" id="Phobius"/>
    </source>
</evidence>
<reference evidence="2 3" key="1">
    <citation type="journal article" date="2012" name="PLoS Pathog.">
        <title>Diverse lifestyles and strategies of plant pathogenesis encoded in the genomes of eighteen Dothideomycetes fungi.</title>
        <authorList>
            <person name="Ohm R.A."/>
            <person name="Feau N."/>
            <person name="Henrissat B."/>
            <person name="Schoch C.L."/>
            <person name="Horwitz B.A."/>
            <person name="Barry K.W."/>
            <person name="Condon B.J."/>
            <person name="Copeland A.C."/>
            <person name="Dhillon B."/>
            <person name="Glaser F."/>
            <person name="Hesse C.N."/>
            <person name="Kosti I."/>
            <person name="LaButti K."/>
            <person name="Lindquist E.A."/>
            <person name="Lucas S."/>
            <person name="Salamov A.A."/>
            <person name="Bradshaw R.E."/>
            <person name="Ciuffetti L."/>
            <person name="Hamelin R.C."/>
            <person name="Kema G.H.J."/>
            <person name="Lawrence C."/>
            <person name="Scott J.A."/>
            <person name="Spatafora J.W."/>
            <person name="Turgeon B.G."/>
            <person name="de Wit P.J.G.M."/>
            <person name="Zhong S."/>
            <person name="Goodwin S.B."/>
            <person name="Grigoriev I.V."/>
        </authorList>
    </citation>
    <scope>NUCLEOTIDE SEQUENCE [LARGE SCALE GENOMIC DNA]</scope>
    <source>
        <strain evidence="2 3">CIRAD86</strain>
    </source>
</reference>
<feature type="transmembrane region" description="Helical" evidence="1">
    <location>
        <begin position="34"/>
        <end position="51"/>
    </location>
</feature>
<sequence length="52" mass="6176">MEVSPVIVALEAEEREPNFSAWVHCHRPLVLRQIWPYLIKLATFISIIWFIL</sequence>
<dbReference type="KEGG" id="pfj:MYCFIDRAFT_177339"/>
<keyword evidence="3" id="KW-1185">Reference proteome</keyword>
<keyword evidence="1" id="KW-1133">Transmembrane helix</keyword>
<dbReference type="VEuPathDB" id="FungiDB:MYCFIDRAFT_177339"/>
<dbReference type="HOGENOM" id="CLU_3088292_0_0_1"/>
<dbReference type="RefSeq" id="XP_007929339.1">
    <property type="nucleotide sequence ID" value="XM_007931148.1"/>
</dbReference>
<evidence type="ECO:0000313" key="2">
    <source>
        <dbReference type="EMBL" id="EME80389.1"/>
    </source>
</evidence>
<organism evidence="2 3">
    <name type="scientific">Pseudocercospora fijiensis (strain CIRAD86)</name>
    <name type="common">Black leaf streak disease fungus</name>
    <name type="synonym">Mycosphaerella fijiensis</name>
    <dbReference type="NCBI Taxonomy" id="383855"/>
    <lineage>
        <taxon>Eukaryota</taxon>
        <taxon>Fungi</taxon>
        <taxon>Dikarya</taxon>
        <taxon>Ascomycota</taxon>
        <taxon>Pezizomycotina</taxon>
        <taxon>Dothideomycetes</taxon>
        <taxon>Dothideomycetidae</taxon>
        <taxon>Mycosphaerellales</taxon>
        <taxon>Mycosphaerellaceae</taxon>
        <taxon>Pseudocercospora</taxon>
    </lineage>
</organism>
<name>M2ZMR3_PSEFD</name>
<keyword evidence="1" id="KW-0812">Transmembrane</keyword>
<accession>M2ZMR3</accession>
<evidence type="ECO:0000313" key="3">
    <source>
        <dbReference type="Proteomes" id="UP000016932"/>
    </source>
</evidence>
<dbReference type="Proteomes" id="UP000016932">
    <property type="component" value="Unassembled WGS sequence"/>
</dbReference>
<protein>
    <submittedName>
        <fullName evidence="2">Uncharacterized protein</fullName>
    </submittedName>
</protein>
<proteinExistence type="predicted"/>